<comment type="caution">
    <text evidence="1">The sequence shown here is derived from an EMBL/GenBank/DDBJ whole genome shotgun (WGS) entry which is preliminary data.</text>
</comment>
<sequence length="90" mass="10103">MLTIPWSAEAHCALSSLSHCLLLNTQLVNLKPVSLVYSIRLQYRPAAINRSLRGKQAHAIRDNRELSERQTLDWSELDTPGTYTLAADTP</sequence>
<keyword evidence="2" id="KW-1185">Reference proteome</keyword>
<dbReference type="EMBL" id="JACVVK020000274">
    <property type="protein sequence ID" value="KAK7480776.1"/>
    <property type="molecule type" value="Genomic_DNA"/>
</dbReference>
<dbReference type="Proteomes" id="UP001519460">
    <property type="component" value="Unassembled WGS sequence"/>
</dbReference>
<accession>A0ABD0K176</accession>
<protein>
    <submittedName>
        <fullName evidence="1">Uncharacterized protein</fullName>
    </submittedName>
</protein>
<dbReference type="AlphaFoldDB" id="A0ABD0K176"/>
<evidence type="ECO:0000313" key="1">
    <source>
        <dbReference type="EMBL" id="KAK7480776.1"/>
    </source>
</evidence>
<organism evidence="1 2">
    <name type="scientific">Batillaria attramentaria</name>
    <dbReference type="NCBI Taxonomy" id="370345"/>
    <lineage>
        <taxon>Eukaryota</taxon>
        <taxon>Metazoa</taxon>
        <taxon>Spiralia</taxon>
        <taxon>Lophotrochozoa</taxon>
        <taxon>Mollusca</taxon>
        <taxon>Gastropoda</taxon>
        <taxon>Caenogastropoda</taxon>
        <taxon>Sorbeoconcha</taxon>
        <taxon>Cerithioidea</taxon>
        <taxon>Batillariidae</taxon>
        <taxon>Batillaria</taxon>
    </lineage>
</organism>
<evidence type="ECO:0000313" key="2">
    <source>
        <dbReference type="Proteomes" id="UP001519460"/>
    </source>
</evidence>
<reference evidence="1 2" key="1">
    <citation type="journal article" date="2023" name="Sci. Data">
        <title>Genome assembly of the Korean intertidal mud-creeper Batillaria attramentaria.</title>
        <authorList>
            <person name="Patra A.K."/>
            <person name="Ho P.T."/>
            <person name="Jun S."/>
            <person name="Lee S.J."/>
            <person name="Kim Y."/>
            <person name="Won Y.J."/>
        </authorList>
    </citation>
    <scope>NUCLEOTIDE SEQUENCE [LARGE SCALE GENOMIC DNA]</scope>
    <source>
        <strain evidence="1">Wonlab-2016</strain>
    </source>
</reference>
<gene>
    <name evidence="1" type="ORF">BaRGS_00027942</name>
</gene>
<proteinExistence type="predicted"/>
<name>A0ABD0K176_9CAEN</name>